<evidence type="ECO:0000259" key="1">
    <source>
        <dbReference type="Pfam" id="PF14191"/>
    </source>
</evidence>
<dbReference type="OrthoDB" id="9806961at2"/>
<evidence type="ECO:0000313" key="2">
    <source>
        <dbReference type="EMBL" id="QAT60116.1"/>
    </source>
</evidence>
<feature type="domain" description="YodL-like" evidence="1">
    <location>
        <begin position="75"/>
        <end position="171"/>
    </location>
</feature>
<gene>
    <name evidence="2" type="ORF">EQM13_00290</name>
</gene>
<dbReference type="Pfam" id="PF14191">
    <property type="entry name" value="YodL"/>
    <property type="match status" value="1"/>
</dbReference>
<reference evidence="3" key="1">
    <citation type="submission" date="2019-01" db="EMBL/GenBank/DDBJ databases">
        <title>Draft genomes of a novel of Sporanaerobacter strains.</title>
        <authorList>
            <person name="Ma S."/>
        </authorList>
    </citation>
    <scope>NUCLEOTIDE SEQUENCE [LARGE SCALE GENOMIC DNA]</scope>
    <source>
        <strain evidence="3">NJN-17</strain>
    </source>
</reference>
<dbReference type="RefSeq" id="WP_128751589.1">
    <property type="nucleotide sequence ID" value="NZ_CP035282.1"/>
</dbReference>
<evidence type="ECO:0000313" key="3">
    <source>
        <dbReference type="Proteomes" id="UP000287969"/>
    </source>
</evidence>
<dbReference type="AlphaFoldDB" id="A0A410Q856"/>
<protein>
    <recommendedName>
        <fullName evidence="1">YodL-like domain-containing protein</fullName>
    </recommendedName>
</protein>
<organism evidence="2 3">
    <name type="scientific">Acidilutibacter cellobiosedens</name>
    <dbReference type="NCBI Taxonomy" id="2507161"/>
    <lineage>
        <taxon>Bacteria</taxon>
        <taxon>Bacillati</taxon>
        <taxon>Bacillota</taxon>
        <taxon>Tissierellia</taxon>
        <taxon>Tissierellales</taxon>
        <taxon>Acidilutibacteraceae</taxon>
        <taxon>Acidilutibacter</taxon>
    </lineage>
</organism>
<name>A0A410Q856_9FIRM</name>
<keyword evidence="3" id="KW-1185">Reference proteome</keyword>
<dbReference type="KEGG" id="spoa:EQM13_00290"/>
<accession>A0A410Q856</accession>
<dbReference type="Proteomes" id="UP000287969">
    <property type="component" value="Chromosome"/>
</dbReference>
<sequence length="182" mass="21069">MRNIRMEKDIILYYGNPAGYVSGGKAMVDPLFESEELKAFLSRQKDIGEVKWTDGVYDHLVNGQRDNQELTLLKSCRVWQLKPESDLQMRFISHADFCKEFGEPQMSDYQTVYDGEVETNDLEALYTKFNTAHPPGYVGHSLSMSDVLELYDENGSSFYYCDRFGFQEIHFKSPPQTQTMQL</sequence>
<dbReference type="InterPro" id="IPR025923">
    <property type="entry name" value="YodL-like_dom"/>
</dbReference>
<dbReference type="EMBL" id="CP035282">
    <property type="protein sequence ID" value="QAT60116.1"/>
    <property type="molecule type" value="Genomic_DNA"/>
</dbReference>
<proteinExistence type="predicted"/>